<name>R3KRZ6_ENTFL</name>
<dbReference type="RefSeq" id="WP_010828496.1">
    <property type="nucleotide sequence ID" value="NZ_KB944840.1"/>
</dbReference>
<dbReference type="NCBIfam" id="TIGR01760">
    <property type="entry name" value="tape_meas_TP901"/>
    <property type="match status" value="1"/>
</dbReference>
<dbReference type="InterPro" id="IPR010090">
    <property type="entry name" value="Phage_tape_meas"/>
</dbReference>
<sequence>MARNKNETTVTFKVFNKEFKSGIKEMENSAKSLRQELKLEQEQLKMTGSESQKHASTLSNLEKQYDLAKQKTEATRKALSESKTLFGENSDAVKQMEKQLRSAEISEQQIANKIQLTSQKLEEAKSKESDRAQQLNKLKGSQETLVSSSEKLRKEYELQVAELGNNAKESDKAKVKQEYLAKAMQNSKEQVANLEEQLKLSKAQFGDNSTEVDKLEKELLEAKKASVEFTNEYAKATDKVGQFSEKAKNVGSSVSNIGKKWTMGVTAPIVAGVGFSVKAASDFESAFAGVKKTVDEATDANGKVTISYNDLEKGIRDMSKTLPASAAQISEVAENAGQLGIKTENVLSFTRTMIDLGESTNMSADEAATALARLANITGMPQTEFDKLGAVIVDLGNNFATTESEITEMGLRLAGAGHQVGMSEAQIMSFAAALSSVGIEAEAGGSAFSKVMVEMQLAVENGANAFSGLESLSQQTGVSMEQVSNAVRNGGKELKNTAGAMGLTSKELKTMHKEATDASGKLNDFAEVAGMSAEQFSKAFKEDASGAIIKFIEGLGKAEENGQSAIAVLDDMGITEVRLRDSLLRAAGASDVFKSAIDRGNNAWGENTALTEEASKRYETFESKVKILKNKVNDLAIEFGGPFMDALTDALDALQPVLNVLSDLAKSFSNASPEMKRFIMSIITIVAVLGPVLIIIGKIATAIGAIVGLFAEGGALAGVATWIGSTLLPALGTIVSAVVGWPLVIGAAIAAVAFLIYKYWDEIKEFFAGLGQWFHKFWDGLSQYFSETWENISKSSSEVWEKMTSSIQSTWNGIKMWFSDTWDNISKGAQEGWKNITEGISNIWQSFTKKIADTLTNIGKWFSEKWQSIKEGAVNGWNNLVEAVSPIVEFLGRVIMVPISLVQATLEFIWGWIKVGAILAWEGIKKAAEVSWNFIKDKIISPIQEAYDWLVGKFTELGLWLSNKWTEFTTLATTFWESIKQAILTPIGAAYDWVMMKFSELGLWLGEKWNEILQIASNLWQGVKDNIFQPMSDAKDGVVNKASEIWSGLTDWFGRTKDTAGEKWQGIKETMSDKFTSAKNGITETASNIWSSVSDTFGRVVSTVAEKFEAVKEFIMGPIRTAKDFVGQMVDEILGFFSRIKLPHFSVNFEDKKIFGKSVSVPKFNIDWRAKGGIFNTPTIFGEHGGRLQGIGEAGREAALPLNKNTLGMIGQEIMQSLSHKDITAPLLEGLVEAARVKMSQSNQVNSSQRQMTEMMNQFMELLASNTGSGEVHQTVNVGSLNTNSMSEYDHFNRKMKTAAELANAGLRGVF</sequence>
<feature type="region of interest" description="Disordered" evidence="3">
    <location>
        <begin position="69"/>
        <end position="104"/>
    </location>
</feature>
<dbReference type="PANTHER" id="PTHR37813:SF1">
    <property type="entry name" value="FELS-2 PROPHAGE PROTEIN"/>
    <property type="match status" value="1"/>
</dbReference>
<keyword evidence="4" id="KW-0472">Membrane</keyword>
<dbReference type="Gene3D" id="1.20.120.20">
    <property type="entry name" value="Apolipoprotein"/>
    <property type="match status" value="2"/>
</dbReference>
<comment type="caution">
    <text evidence="6">The sequence shown here is derived from an EMBL/GenBank/DDBJ whole genome shotgun (WGS) entry which is preliminary data.</text>
</comment>
<feature type="coiled-coil region" evidence="2">
    <location>
        <begin position="611"/>
        <end position="638"/>
    </location>
</feature>
<evidence type="ECO:0000313" key="7">
    <source>
        <dbReference type="Proteomes" id="UP000013638"/>
    </source>
</evidence>
<evidence type="ECO:0000256" key="1">
    <source>
        <dbReference type="ARBA" id="ARBA00022612"/>
    </source>
</evidence>
<gene>
    <name evidence="6" type="ORF">WOU_00276</name>
</gene>
<evidence type="ECO:0000256" key="2">
    <source>
        <dbReference type="SAM" id="Coils"/>
    </source>
</evidence>
<organism evidence="6 7">
    <name type="scientific">Enterococcus faecalis ATCC 6055</name>
    <dbReference type="NCBI Taxonomy" id="1169311"/>
    <lineage>
        <taxon>Bacteria</taxon>
        <taxon>Bacillati</taxon>
        <taxon>Bacillota</taxon>
        <taxon>Bacilli</taxon>
        <taxon>Lactobacillales</taxon>
        <taxon>Enterococcaceae</taxon>
        <taxon>Enterococcus</taxon>
    </lineage>
</organism>
<keyword evidence="4" id="KW-0812">Transmembrane</keyword>
<feature type="compositionally biased region" description="Basic and acidic residues" evidence="3">
    <location>
        <begin position="122"/>
        <end position="131"/>
    </location>
</feature>
<feature type="transmembrane region" description="Helical" evidence="4">
    <location>
        <begin position="678"/>
        <end position="696"/>
    </location>
</feature>
<feature type="transmembrane region" description="Helical" evidence="4">
    <location>
        <begin position="730"/>
        <end position="757"/>
    </location>
</feature>
<feature type="compositionally biased region" description="Basic and acidic residues" evidence="3">
    <location>
        <begin position="69"/>
        <end position="80"/>
    </location>
</feature>
<feature type="domain" description="Phage tail tape measure protein" evidence="5">
    <location>
        <begin position="313"/>
        <end position="522"/>
    </location>
</feature>
<keyword evidence="2" id="KW-0175">Coiled coil</keyword>
<dbReference type="HOGENOM" id="CLU_002005_1_0_9"/>
<feature type="transmembrane region" description="Helical" evidence="4">
    <location>
        <begin position="703"/>
        <end position="724"/>
    </location>
</feature>
<evidence type="ECO:0000313" key="6">
    <source>
        <dbReference type="EMBL" id="EOK16156.1"/>
    </source>
</evidence>
<dbReference type="Pfam" id="PF10145">
    <property type="entry name" value="PhageMin_Tail"/>
    <property type="match status" value="1"/>
</dbReference>
<feature type="region of interest" description="Disordered" evidence="3">
    <location>
        <begin position="122"/>
        <end position="146"/>
    </location>
</feature>
<dbReference type="Proteomes" id="UP000013638">
    <property type="component" value="Unassembled WGS sequence"/>
</dbReference>
<proteinExistence type="predicted"/>
<evidence type="ECO:0000256" key="4">
    <source>
        <dbReference type="SAM" id="Phobius"/>
    </source>
</evidence>
<dbReference type="EMBL" id="ASDZ01000004">
    <property type="protein sequence ID" value="EOK16156.1"/>
    <property type="molecule type" value="Genomic_DNA"/>
</dbReference>
<keyword evidence="4" id="KW-1133">Transmembrane helix</keyword>
<dbReference type="PATRIC" id="fig|1169311.3.peg.273"/>
<keyword evidence="1" id="KW-1188">Viral release from host cell</keyword>
<accession>R3KRZ6</accession>
<reference evidence="6 7" key="1">
    <citation type="submission" date="2013-02" db="EMBL/GenBank/DDBJ databases">
        <title>The Genome Sequence of Enterococcus faecalis ATCC_6055.</title>
        <authorList>
            <consortium name="The Broad Institute Genome Sequencing Platform"/>
            <consortium name="The Broad Institute Genome Sequencing Center for Infectious Disease"/>
            <person name="Earl A.M."/>
            <person name="Gilmore M.S."/>
            <person name="Lebreton F."/>
            <person name="Walker B."/>
            <person name="Young S.K."/>
            <person name="Zeng Q."/>
            <person name="Gargeya S."/>
            <person name="Fitzgerald M."/>
            <person name="Haas B."/>
            <person name="Abouelleil A."/>
            <person name="Alvarado L."/>
            <person name="Arachchi H.M."/>
            <person name="Berlin A.M."/>
            <person name="Chapman S.B."/>
            <person name="Dewar J."/>
            <person name="Goldberg J."/>
            <person name="Griggs A."/>
            <person name="Gujja S."/>
            <person name="Hansen M."/>
            <person name="Howarth C."/>
            <person name="Imamovic A."/>
            <person name="Larimer J."/>
            <person name="McCowan C."/>
            <person name="Murphy C."/>
            <person name="Neiman D."/>
            <person name="Pearson M."/>
            <person name="Priest M."/>
            <person name="Roberts A."/>
            <person name="Saif S."/>
            <person name="Shea T."/>
            <person name="Sisk P."/>
            <person name="Sykes S."/>
            <person name="Wortman J."/>
            <person name="Nusbaum C."/>
            <person name="Birren B."/>
        </authorList>
    </citation>
    <scope>NUCLEOTIDE SEQUENCE [LARGE SCALE GENOMIC DNA]</scope>
    <source>
        <strain evidence="6 7">ATCC 6055</strain>
    </source>
</reference>
<evidence type="ECO:0000256" key="3">
    <source>
        <dbReference type="SAM" id="MobiDB-lite"/>
    </source>
</evidence>
<dbReference type="PANTHER" id="PTHR37813">
    <property type="entry name" value="FELS-2 PROPHAGE PROTEIN"/>
    <property type="match status" value="1"/>
</dbReference>
<evidence type="ECO:0000259" key="5">
    <source>
        <dbReference type="Pfam" id="PF10145"/>
    </source>
</evidence>
<protein>
    <submittedName>
        <fullName evidence="6">Phage tail tape measure protein, TP901 family, core region</fullName>
    </submittedName>
</protein>
<dbReference type="SUPFAM" id="SSF58104">
    <property type="entry name" value="Methyl-accepting chemotaxis protein (MCP) signaling domain"/>
    <property type="match status" value="1"/>
</dbReference>
<feature type="compositionally biased region" description="Polar residues" evidence="3">
    <location>
        <begin position="132"/>
        <end position="146"/>
    </location>
</feature>